<sequence length="408" mass="44385">MMHEDSTRRKPASDGGGAVHELLAALGFTARERIPICTRIPGEPFRSRLYEVSDLAGWSPPQDRDVWFGVNPVGRHVRQGRKGGEGDITRVRALFADFDVKPGKSLDTLDQCHAAAWTLADYLGVAQVALIESGHGLQPIWRVGSPRGDSNVIDRDRCRDEVREIWWRFGAVAQDAARSALWSPDGAQNARTIDGVFNLDRVLRCPGSVNWKNPDEPVPVRTRLYVGGRVGLRGLVARLDRDGVRPLAAVRPTDVTVETSWGEATEWVTRQPGACLDLDEVRQLPASRILGAYLDPANLVRLIADGDGGAHRTMVAKVLHAVYSAQEGRAGLVVALNNIGCAYLEVMEARAGGEMAGDARPLPTAIREIESAVAGAVAKARGRALPRTTGRHPRRPAAPRRPMRGRCA</sequence>
<comment type="caution">
    <text evidence="2">The sequence shown here is derived from an EMBL/GenBank/DDBJ whole genome shotgun (WGS) entry which is preliminary data.</text>
</comment>
<proteinExistence type="predicted"/>
<reference evidence="2 3" key="1">
    <citation type="submission" date="2018-09" db="EMBL/GenBank/DDBJ databases">
        <title>Metagenome Assembled Genomes from an Advanced Water Purification Facility.</title>
        <authorList>
            <person name="Stamps B.W."/>
            <person name="Spear J.R."/>
        </authorList>
    </citation>
    <scope>NUCLEOTIDE SEQUENCE [LARGE SCALE GENOMIC DNA]</scope>
    <source>
        <strain evidence="2">Bin_29_2</strain>
    </source>
</reference>
<accession>A0A5C7XFI5</accession>
<gene>
    <name evidence="2" type="ORF">E6Q54_24155</name>
</gene>
<evidence type="ECO:0000313" key="3">
    <source>
        <dbReference type="Proteomes" id="UP000321797"/>
    </source>
</evidence>
<dbReference type="EMBL" id="SSGD01000186">
    <property type="protein sequence ID" value="TXI48123.1"/>
    <property type="molecule type" value="Genomic_DNA"/>
</dbReference>
<organism evidence="2 3">
    <name type="scientific">Mycolicibacter arupensis</name>
    <dbReference type="NCBI Taxonomy" id="342002"/>
    <lineage>
        <taxon>Bacteria</taxon>
        <taxon>Bacillati</taxon>
        <taxon>Actinomycetota</taxon>
        <taxon>Actinomycetes</taxon>
        <taxon>Mycobacteriales</taxon>
        <taxon>Mycobacteriaceae</taxon>
        <taxon>Mycolicibacter</taxon>
    </lineage>
</organism>
<dbReference type="Proteomes" id="UP000321797">
    <property type="component" value="Unassembled WGS sequence"/>
</dbReference>
<feature type="region of interest" description="Disordered" evidence="1">
    <location>
        <begin position="380"/>
        <end position="408"/>
    </location>
</feature>
<evidence type="ECO:0000313" key="2">
    <source>
        <dbReference type="EMBL" id="TXI48123.1"/>
    </source>
</evidence>
<name>A0A5C7XFI5_9MYCO</name>
<protein>
    <submittedName>
        <fullName evidence="2">Uncharacterized protein</fullName>
    </submittedName>
</protein>
<dbReference type="AlphaFoldDB" id="A0A5C7XFI5"/>
<evidence type="ECO:0000256" key="1">
    <source>
        <dbReference type="SAM" id="MobiDB-lite"/>
    </source>
</evidence>